<dbReference type="Proteomes" id="UP000199159">
    <property type="component" value="Unassembled WGS sequence"/>
</dbReference>
<dbReference type="SUPFAM" id="SSF55486">
    <property type="entry name" value="Metalloproteases ('zincins'), catalytic domain"/>
    <property type="match status" value="1"/>
</dbReference>
<dbReference type="Gene3D" id="3.40.390.10">
    <property type="entry name" value="Collagenase (Catalytic Domain)"/>
    <property type="match status" value="1"/>
</dbReference>
<dbReference type="CDD" id="cd20183">
    <property type="entry name" value="M34_PPEP"/>
    <property type="match status" value="1"/>
</dbReference>
<evidence type="ECO:0000313" key="4">
    <source>
        <dbReference type="EMBL" id="SDP53013.1"/>
    </source>
</evidence>
<dbReference type="AlphaFoldDB" id="A0A1H0TG37"/>
<keyword evidence="5" id="KW-1185">Reference proteome</keyword>
<protein>
    <submittedName>
        <fullName evidence="4">Toxin lethal factor, N-and C-terminal domain</fullName>
    </submittedName>
</protein>
<proteinExistence type="predicted"/>
<dbReference type="InterPro" id="IPR014781">
    <property type="entry name" value="Anthrax_toxin_lethal/edema_N/C"/>
</dbReference>
<dbReference type="InterPro" id="IPR024079">
    <property type="entry name" value="MetalloPept_cat_dom_sf"/>
</dbReference>
<organism evidence="4 5">
    <name type="scientific">Litchfieldia salsa</name>
    <dbReference type="NCBI Taxonomy" id="930152"/>
    <lineage>
        <taxon>Bacteria</taxon>
        <taxon>Bacillati</taxon>
        <taxon>Bacillota</taxon>
        <taxon>Bacilli</taxon>
        <taxon>Bacillales</taxon>
        <taxon>Bacillaceae</taxon>
        <taxon>Litchfieldia</taxon>
    </lineage>
</organism>
<gene>
    <name evidence="4" type="ORF">SAMN05216565_103504</name>
</gene>
<evidence type="ECO:0000259" key="3">
    <source>
        <dbReference type="PROSITE" id="PS51995"/>
    </source>
</evidence>
<evidence type="ECO:0000313" key="5">
    <source>
        <dbReference type="Proteomes" id="UP000199159"/>
    </source>
</evidence>
<dbReference type="InterPro" id="IPR047568">
    <property type="entry name" value="ATLF-like_dom"/>
</dbReference>
<name>A0A1H0TG37_9BACI</name>
<accession>A0A1H0TG37</accession>
<dbReference type="Pfam" id="PF07737">
    <property type="entry name" value="ATLF"/>
    <property type="match status" value="1"/>
</dbReference>
<evidence type="ECO:0000256" key="2">
    <source>
        <dbReference type="ARBA" id="ARBA00022525"/>
    </source>
</evidence>
<reference evidence="5" key="1">
    <citation type="submission" date="2016-10" db="EMBL/GenBank/DDBJ databases">
        <authorList>
            <person name="Varghese N."/>
            <person name="Submissions S."/>
        </authorList>
    </citation>
    <scope>NUCLEOTIDE SEQUENCE [LARGE SCALE GENOMIC DNA]</scope>
    <source>
        <strain evidence="5">IBRC-M10078</strain>
    </source>
</reference>
<sequence length="242" mass="28002">MNKKLLVLLLILILLLPMDKQNHGDASIHGIPLKEFISLTIFTSKQIIPNYNLLQELIFLPDNEFNETEVMNIIERISRIDRKILQALVWENIQISLFTGQLTDQPSASHLKGMKPRGYSEHGPGWDDVPGIGGGRSVLVKIGHSHKGKGHGSENLELHEIAHTVDQKILNRIRYDEEFQQIWRKEASKMFPNNSYFIIYSEEYFAESFVYYFLSNDTRETLKKNAPLTYSYFNQKFSEISN</sequence>
<dbReference type="OrthoDB" id="2615003at2"/>
<feature type="domain" description="ATLF-like" evidence="3">
    <location>
        <begin position="51"/>
        <end position="238"/>
    </location>
</feature>
<comment type="subcellular location">
    <subcellularLocation>
        <location evidence="1">Secreted</location>
    </subcellularLocation>
</comment>
<dbReference type="GO" id="GO:0008237">
    <property type="term" value="F:metallopeptidase activity"/>
    <property type="evidence" value="ECO:0007669"/>
    <property type="project" value="InterPro"/>
</dbReference>
<evidence type="ECO:0000256" key="1">
    <source>
        <dbReference type="ARBA" id="ARBA00004613"/>
    </source>
</evidence>
<dbReference type="STRING" id="930152.SAMN05216565_103504"/>
<dbReference type="RefSeq" id="WP_090852621.1">
    <property type="nucleotide sequence ID" value="NZ_FNJU01000003.1"/>
</dbReference>
<dbReference type="EMBL" id="FNJU01000003">
    <property type="protein sequence ID" value="SDP53013.1"/>
    <property type="molecule type" value="Genomic_DNA"/>
</dbReference>
<dbReference type="PROSITE" id="PS51995">
    <property type="entry name" value="ATLF"/>
    <property type="match status" value="1"/>
</dbReference>
<dbReference type="GO" id="GO:0005576">
    <property type="term" value="C:extracellular region"/>
    <property type="evidence" value="ECO:0007669"/>
    <property type="project" value="UniProtKB-SubCell"/>
</dbReference>
<keyword evidence="2" id="KW-0964">Secreted</keyword>